<dbReference type="RefSeq" id="WP_065211377.1">
    <property type="nucleotide sequence ID" value="NZ_CP016179.1"/>
</dbReference>
<name>A0AAN0Y006_9VIBR</name>
<proteinExistence type="predicted"/>
<protein>
    <submittedName>
        <fullName evidence="1">Uncharacterized protein</fullName>
    </submittedName>
</protein>
<sequence length="279" mass="31554">MANIDYITDYKDEVGAELAANASIRQLDIIGPIVANTHAIKRPLLAAAYITKVSKKRPSRIRSQCILGALHHMETQTWVELIIELGILNWEFRTHASGNTYWAESFAFICAEEKPGTLALLLEHYRDTRPNISHQQLERTLLASYRSASYHADDSILTSHPLRCDITALEKIGARLPADAPFVFSFSTLPGNSNVFANQDNQHAIALGHFLSGTHAIFRSFMKRNSHLQVPLCRVIQKHVFNKAHSMLDDMDVVRDKELTQTIHTDLIETIDYLIKKRV</sequence>
<evidence type="ECO:0000313" key="2">
    <source>
        <dbReference type="Proteomes" id="UP000092018"/>
    </source>
</evidence>
<dbReference type="EMBL" id="CP016179">
    <property type="protein sequence ID" value="ANO35618.1"/>
    <property type="molecule type" value="Genomic_DNA"/>
</dbReference>
<keyword evidence="1" id="KW-0614">Plasmid</keyword>
<dbReference type="Proteomes" id="UP000092018">
    <property type="component" value="Plasmid unnamed1"/>
</dbReference>
<accession>A0AAN0Y006</accession>
<evidence type="ECO:0000313" key="1">
    <source>
        <dbReference type="EMBL" id="ANO35618.1"/>
    </source>
</evidence>
<dbReference type="AlphaFoldDB" id="A0AAN0Y006"/>
<geneLocation type="plasmid" evidence="1 2">
    <name>unnamed1</name>
</geneLocation>
<gene>
    <name evidence="1" type="ORF">A6E01_20620</name>
</gene>
<organism evidence="1 2">
    <name type="scientific">Vibrio breoganii</name>
    <dbReference type="NCBI Taxonomy" id="553239"/>
    <lineage>
        <taxon>Bacteria</taxon>
        <taxon>Pseudomonadati</taxon>
        <taxon>Pseudomonadota</taxon>
        <taxon>Gammaproteobacteria</taxon>
        <taxon>Vibrionales</taxon>
        <taxon>Vibrionaceae</taxon>
        <taxon>Vibrio</taxon>
    </lineage>
</organism>
<dbReference type="KEGG" id="vbr:A6E01_20620"/>
<reference evidence="1 2" key="1">
    <citation type="submission" date="2016-06" db="EMBL/GenBank/DDBJ databases">
        <title>Adaptive Radiation by Waves of Gene Transfer Leads to Fine-Scale Resource Partitioning in Marine Microbes.</title>
        <authorList>
            <person name="Hehemann J.-H."/>
            <person name="Arevalo P."/>
            <person name="Datta M.S."/>
            <person name="Yu X."/>
            <person name="Corzett C."/>
            <person name="Henschel A."/>
            <person name="Preheim S.P."/>
            <person name="Timberlake S."/>
            <person name="Alm E.J."/>
            <person name="Polz M.F."/>
        </authorList>
    </citation>
    <scope>NUCLEOTIDE SEQUENCE [LARGE SCALE GENOMIC DNA]</scope>
    <source>
        <strain evidence="1 2">FF50</strain>
        <plasmid evidence="1 2">unnamed1</plasmid>
    </source>
</reference>